<evidence type="ECO:0000313" key="3">
    <source>
        <dbReference type="Proteomes" id="UP000288805"/>
    </source>
</evidence>
<name>A0A438G131_VITVI</name>
<evidence type="ECO:0000256" key="1">
    <source>
        <dbReference type="SAM" id="Phobius"/>
    </source>
</evidence>
<keyword evidence="1" id="KW-1133">Transmembrane helix</keyword>
<dbReference type="EMBL" id="QGNW01000684">
    <property type="protein sequence ID" value="RVW65929.1"/>
    <property type="molecule type" value="Genomic_DNA"/>
</dbReference>
<sequence>MVASDISPYSKGRENTVWGVSLMMGYLGYRFWNLFPSVYYLLTISVVSAASACHCVFN</sequence>
<dbReference type="AlphaFoldDB" id="A0A438G131"/>
<evidence type="ECO:0000313" key="2">
    <source>
        <dbReference type="EMBL" id="RVW65929.1"/>
    </source>
</evidence>
<dbReference type="Proteomes" id="UP000288805">
    <property type="component" value="Unassembled WGS sequence"/>
</dbReference>
<accession>A0A438G131</accession>
<proteinExistence type="predicted"/>
<reference evidence="2 3" key="1">
    <citation type="journal article" date="2018" name="PLoS Genet.">
        <title>Population sequencing reveals clonal diversity and ancestral inbreeding in the grapevine cultivar Chardonnay.</title>
        <authorList>
            <person name="Roach M.J."/>
            <person name="Johnson D.L."/>
            <person name="Bohlmann J."/>
            <person name="van Vuuren H.J."/>
            <person name="Jones S.J."/>
            <person name="Pretorius I.S."/>
            <person name="Schmidt S.A."/>
            <person name="Borneman A.R."/>
        </authorList>
    </citation>
    <scope>NUCLEOTIDE SEQUENCE [LARGE SCALE GENOMIC DNA]</scope>
    <source>
        <strain evidence="3">cv. Chardonnay</strain>
        <tissue evidence="2">Leaf</tissue>
    </source>
</reference>
<organism evidence="2 3">
    <name type="scientific">Vitis vinifera</name>
    <name type="common">Grape</name>
    <dbReference type="NCBI Taxonomy" id="29760"/>
    <lineage>
        <taxon>Eukaryota</taxon>
        <taxon>Viridiplantae</taxon>
        <taxon>Streptophyta</taxon>
        <taxon>Embryophyta</taxon>
        <taxon>Tracheophyta</taxon>
        <taxon>Spermatophyta</taxon>
        <taxon>Magnoliopsida</taxon>
        <taxon>eudicotyledons</taxon>
        <taxon>Gunneridae</taxon>
        <taxon>Pentapetalae</taxon>
        <taxon>rosids</taxon>
        <taxon>Vitales</taxon>
        <taxon>Vitaceae</taxon>
        <taxon>Viteae</taxon>
        <taxon>Vitis</taxon>
    </lineage>
</organism>
<comment type="caution">
    <text evidence="2">The sequence shown here is derived from an EMBL/GenBank/DDBJ whole genome shotgun (WGS) entry which is preliminary data.</text>
</comment>
<feature type="transmembrane region" description="Helical" evidence="1">
    <location>
        <begin position="38"/>
        <end position="57"/>
    </location>
</feature>
<protein>
    <submittedName>
        <fullName evidence="2">Uncharacterized protein</fullName>
    </submittedName>
</protein>
<keyword evidence="1" id="KW-0812">Transmembrane</keyword>
<keyword evidence="1" id="KW-0472">Membrane</keyword>
<gene>
    <name evidence="2" type="ORF">CK203_007295</name>
</gene>